<evidence type="ECO:0000313" key="3">
    <source>
        <dbReference type="Proteomes" id="UP001281761"/>
    </source>
</evidence>
<protein>
    <submittedName>
        <fullName evidence="2">Uncharacterized protein</fullName>
    </submittedName>
</protein>
<dbReference type="EMBL" id="JARBJD010000072">
    <property type="protein sequence ID" value="KAK2954960.1"/>
    <property type="molecule type" value="Genomic_DNA"/>
</dbReference>
<comment type="caution">
    <text evidence="2">The sequence shown here is derived from an EMBL/GenBank/DDBJ whole genome shotgun (WGS) entry which is preliminary data.</text>
</comment>
<evidence type="ECO:0000256" key="1">
    <source>
        <dbReference type="SAM" id="MobiDB-lite"/>
    </source>
</evidence>
<feature type="region of interest" description="Disordered" evidence="1">
    <location>
        <begin position="79"/>
        <end position="105"/>
    </location>
</feature>
<accession>A0ABQ9XU05</accession>
<name>A0ABQ9XU05_9EUKA</name>
<gene>
    <name evidence="2" type="ORF">BLNAU_10100</name>
</gene>
<keyword evidence="3" id="KW-1185">Reference proteome</keyword>
<dbReference type="Proteomes" id="UP001281761">
    <property type="component" value="Unassembled WGS sequence"/>
</dbReference>
<sequence>MVNTGRECRKGWKVRERTRAAESESEIRSENDETRAACASNSVERGLKWKPRRRVFLRIPIPFQDSDDTNTSGRVARMAERTTTTSSLSSSLSHSPTTTGFIPKR</sequence>
<reference evidence="2 3" key="1">
    <citation type="journal article" date="2022" name="bioRxiv">
        <title>Genomics of Preaxostyla Flagellates Illuminates Evolutionary Transitions and the Path Towards Mitochondrial Loss.</title>
        <authorList>
            <person name="Novak L.V.F."/>
            <person name="Treitli S.C."/>
            <person name="Pyrih J."/>
            <person name="Halakuc P."/>
            <person name="Pipaliya S.V."/>
            <person name="Vacek V."/>
            <person name="Brzon O."/>
            <person name="Soukal P."/>
            <person name="Eme L."/>
            <person name="Dacks J.B."/>
            <person name="Karnkowska A."/>
            <person name="Elias M."/>
            <person name="Hampl V."/>
        </authorList>
    </citation>
    <scope>NUCLEOTIDE SEQUENCE [LARGE SCALE GENOMIC DNA]</scope>
    <source>
        <strain evidence="2">NAU3</strain>
        <tissue evidence="2">Gut</tissue>
    </source>
</reference>
<feature type="region of interest" description="Disordered" evidence="1">
    <location>
        <begin position="14"/>
        <end position="35"/>
    </location>
</feature>
<feature type="compositionally biased region" description="Low complexity" evidence="1">
    <location>
        <begin position="82"/>
        <end position="99"/>
    </location>
</feature>
<organism evidence="2 3">
    <name type="scientific">Blattamonas nauphoetae</name>
    <dbReference type="NCBI Taxonomy" id="2049346"/>
    <lineage>
        <taxon>Eukaryota</taxon>
        <taxon>Metamonada</taxon>
        <taxon>Preaxostyla</taxon>
        <taxon>Oxymonadida</taxon>
        <taxon>Blattamonas</taxon>
    </lineage>
</organism>
<evidence type="ECO:0000313" key="2">
    <source>
        <dbReference type="EMBL" id="KAK2954960.1"/>
    </source>
</evidence>
<proteinExistence type="predicted"/>